<dbReference type="InterPro" id="IPR036397">
    <property type="entry name" value="RNaseH_sf"/>
</dbReference>
<accession>A0AB39CE49</accession>
<reference evidence="1" key="1">
    <citation type="submission" date="2024-07" db="EMBL/GenBank/DDBJ databases">
        <authorList>
            <person name="Bringhurst R.M."/>
            <person name="Homer T.E."/>
        </authorList>
    </citation>
    <scope>NUCLEOTIDE SEQUENCE</scope>
</reference>
<proteinExistence type="predicted"/>
<evidence type="ECO:0000313" key="1">
    <source>
        <dbReference type="EMBL" id="XDJ15156.1"/>
    </source>
</evidence>
<name>A0AB39CE49_9VIRU</name>
<sequence length="210" mass="23946">MARKRKAKAKPVKQELPVPRTKRIRVMGEDMGTKNYAVTVIEAWLGPEGGMRFKVIGTKMMEHMIHDVKLAQTECVEFVKEYKTLPLETIDFIAAERFQSRPGRGAGTTVEAIGMMLGAMLLIHPDIPTEFYTAATWKNEFNRTPADLKEMYEDLKVKYKGAGIVIHQLDSFFIALYHAARLLRVKPYDFIKSHTDETRLFNVLLDAPSL</sequence>
<protein>
    <submittedName>
        <fullName evidence="1">Nucleic acid binding protein</fullName>
    </submittedName>
</protein>
<dbReference type="GO" id="GO:0003676">
    <property type="term" value="F:nucleic acid binding"/>
    <property type="evidence" value="ECO:0007669"/>
    <property type="project" value="InterPro"/>
</dbReference>
<dbReference type="Gene3D" id="3.30.420.10">
    <property type="entry name" value="Ribonuclease H-like superfamily/Ribonuclease H"/>
    <property type="match status" value="1"/>
</dbReference>
<dbReference type="EMBL" id="PQ015379">
    <property type="protein sequence ID" value="XDJ15156.1"/>
    <property type="molecule type" value="Genomic_DNA"/>
</dbReference>
<organism evidence="1">
    <name type="scientific">Pseudomonas phage HRDY3</name>
    <dbReference type="NCBI Taxonomy" id="3236930"/>
    <lineage>
        <taxon>Viruses</taxon>
    </lineage>
</organism>